<dbReference type="Proteomes" id="UP001304515">
    <property type="component" value="Chromosome"/>
</dbReference>
<dbReference type="EMBL" id="CP134878">
    <property type="protein sequence ID" value="WNM20319.1"/>
    <property type="molecule type" value="Genomic_DNA"/>
</dbReference>
<feature type="transmembrane region" description="Helical" evidence="1">
    <location>
        <begin position="47"/>
        <end position="67"/>
    </location>
</feature>
<keyword evidence="1" id="KW-0472">Membrane</keyword>
<dbReference type="AlphaFoldDB" id="A0AA96F0S8"/>
<feature type="transmembrane region" description="Helical" evidence="1">
    <location>
        <begin position="5"/>
        <end position="21"/>
    </location>
</feature>
<accession>A0AA96EXJ4</accession>
<reference evidence="3 4" key="1">
    <citation type="submission" date="2023-09" db="EMBL/GenBank/DDBJ databases">
        <title>Flavobacterium sp. a novel bacteria isolate from Pepper rhizosphere.</title>
        <authorList>
            <person name="Peng Y."/>
            <person name="Lee J."/>
        </authorList>
    </citation>
    <scope>NUCLEOTIDE SEQUENCE [LARGE SCALE GENOMIC DNA]</scope>
    <source>
        <strain evidence="2">PMR2A8</strain>
        <strain evidence="3 4">PMTSA4</strain>
    </source>
</reference>
<protein>
    <submittedName>
        <fullName evidence="3">Uncharacterized protein</fullName>
    </submittedName>
</protein>
<feature type="transmembrane region" description="Helical" evidence="1">
    <location>
        <begin position="74"/>
        <end position="98"/>
    </location>
</feature>
<keyword evidence="1" id="KW-1133">Transmembrane helix</keyword>
<proteinExistence type="predicted"/>
<organism evidence="3 4">
    <name type="scientific">Flavobacterium capsici</name>
    <dbReference type="NCBI Taxonomy" id="3075618"/>
    <lineage>
        <taxon>Bacteria</taxon>
        <taxon>Pseudomonadati</taxon>
        <taxon>Bacteroidota</taxon>
        <taxon>Flavobacteriia</taxon>
        <taxon>Flavobacteriales</taxon>
        <taxon>Flavobacteriaceae</taxon>
        <taxon>Flavobacterium</taxon>
    </lineage>
</organism>
<sequence>MKAKLLNLGLIITSLMGYLQWGKGNSSFLFEAELEVIQKLFTNPQSAVHPFTLLPLLGQILLLFTLFQKQVSKTLTIIGLSCLSLLLALMFVIGLMTLN</sequence>
<evidence type="ECO:0000313" key="2">
    <source>
        <dbReference type="EMBL" id="WNM20319.1"/>
    </source>
</evidence>
<evidence type="ECO:0000256" key="1">
    <source>
        <dbReference type="SAM" id="Phobius"/>
    </source>
</evidence>
<keyword evidence="4" id="KW-1185">Reference proteome</keyword>
<dbReference type="RefSeq" id="WP_313325637.1">
    <property type="nucleotide sequence ID" value="NZ_CP134878.1"/>
</dbReference>
<gene>
    <name evidence="3" type="ORF">RN605_13645</name>
    <name evidence="2" type="ORF">RN608_06475</name>
</gene>
<evidence type="ECO:0000313" key="3">
    <source>
        <dbReference type="EMBL" id="WNM21709.1"/>
    </source>
</evidence>
<accession>A0AA96F0S8</accession>
<evidence type="ECO:0000313" key="4">
    <source>
        <dbReference type="Proteomes" id="UP001304515"/>
    </source>
</evidence>
<dbReference type="EMBL" id="CP134890">
    <property type="protein sequence ID" value="WNM21709.1"/>
    <property type="molecule type" value="Genomic_DNA"/>
</dbReference>
<name>A0AA96F0S8_9FLAO</name>
<keyword evidence="1" id="KW-0812">Transmembrane</keyword>
<dbReference type="KEGG" id="fcj:RN605_13645"/>